<keyword evidence="5 6" id="KW-0067">ATP-binding</keyword>
<dbReference type="PROSITE" id="PS00108">
    <property type="entry name" value="PROTEIN_KINASE_ST"/>
    <property type="match status" value="1"/>
</dbReference>
<evidence type="ECO:0000313" key="9">
    <source>
        <dbReference type="EMBL" id="CAL1573242.1"/>
    </source>
</evidence>
<evidence type="ECO:0000256" key="7">
    <source>
        <dbReference type="SAM" id="MobiDB-lite"/>
    </source>
</evidence>
<feature type="binding site" evidence="6">
    <location>
        <position position="50"/>
    </location>
    <ligand>
        <name>ATP</name>
        <dbReference type="ChEBI" id="CHEBI:30616"/>
    </ligand>
</feature>
<reference evidence="9 10" key="1">
    <citation type="submission" date="2024-04" db="EMBL/GenBank/DDBJ databases">
        <authorList>
            <person name="Waldvogel A.-M."/>
            <person name="Schoenle A."/>
        </authorList>
    </citation>
    <scope>NUCLEOTIDE SEQUENCE [LARGE SCALE GENOMIC DNA]</scope>
</reference>
<dbReference type="PANTHER" id="PTHR24058:SF53">
    <property type="entry name" value="HOMEODOMAIN-INTERACTING PROTEIN KINASE 2"/>
    <property type="match status" value="1"/>
</dbReference>
<name>A0AAV2J725_KNICA</name>
<dbReference type="InterPro" id="IPR050494">
    <property type="entry name" value="Ser_Thr_dual-spec_kinase"/>
</dbReference>
<dbReference type="InterPro" id="IPR011009">
    <property type="entry name" value="Kinase-like_dom_sf"/>
</dbReference>
<dbReference type="InterPro" id="IPR008271">
    <property type="entry name" value="Ser/Thr_kinase_AS"/>
</dbReference>
<dbReference type="InterPro" id="IPR000719">
    <property type="entry name" value="Prot_kinase_dom"/>
</dbReference>
<dbReference type="PROSITE" id="PS50011">
    <property type="entry name" value="PROTEIN_KINASE_DOM"/>
    <property type="match status" value="1"/>
</dbReference>
<dbReference type="Gene3D" id="3.30.200.20">
    <property type="entry name" value="Phosphorylase Kinase, domain 1"/>
    <property type="match status" value="2"/>
</dbReference>
<keyword evidence="4" id="KW-0418">Kinase</keyword>
<dbReference type="Pfam" id="PF00069">
    <property type="entry name" value="Pkinase"/>
    <property type="match status" value="1"/>
</dbReference>
<keyword evidence="10" id="KW-1185">Reference proteome</keyword>
<feature type="domain" description="Protein kinase" evidence="8">
    <location>
        <begin position="21"/>
        <end position="319"/>
    </location>
</feature>
<dbReference type="PROSITE" id="PS00107">
    <property type="entry name" value="PROTEIN_KINASE_ATP"/>
    <property type="match status" value="2"/>
</dbReference>
<evidence type="ECO:0000256" key="4">
    <source>
        <dbReference type="ARBA" id="ARBA00022777"/>
    </source>
</evidence>
<dbReference type="GO" id="GO:0005634">
    <property type="term" value="C:nucleus"/>
    <property type="evidence" value="ECO:0007669"/>
    <property type="project" value="TreeGrafter"/>
</dbReference>
<evidence type="ECO:0000256" key="2">
    <source>
        <dbReference type="ARBA" id="ARBA00022679"/>
    </source>
</evidence>
<dbReference type="EMBL" id="OZ035833">
    <property type="protein sequence ID" value="CAL1573242.1"/>
    <property type="molecule type" value="Genomic_DNA"/>
</dbReference>
<dbReference type="AlphaFoldDB" id="A0AAV2J725"/>
<feature type="region of interest" description="Disordered" evidence="7">
    <location>
        <begin position="324"/>
        <end position="364"/>
    </location>
</feature>
<dbReference type="GO" id="GO:0004713">
    <property type="term" value="F:protein tyrosine kinase activity"/>
    <property type="evidence" value="ECO:0007669"/>
    <property type="project" value="TreeGrafter"/>
</dbReference>
<dbReference type="InterPro" id="IPR017441">
    <property type="entry name" value="Protein_kinase_ATP_BS"/>
</dbReference>
<evidence type="ECO:0000256" key="1">
    <source>
        <dbReference type="ARBA" id="ARBA00022527"/>
    </source>
</evidence>
<dbReference type="SMART" id="SM00220">
    <property type="entry name" value="S_TKc"/>
    <property type="match status" value="1"/>
</dbReference>
<gene>
    <name evidence="9" type="ORF">KC01_LOCUS5180</name>
</gene>
<dbReference type="Gene3D" id="1.10.510.10">
    <property type="entry name" value="Transferase(Phosphotransferase) domain 1"/>
    <property type="match status" value="1"/>
</dbReference>
<keyword evidence="1" id="KW-0723">Serine/threonine-protein kinase</keyword>
<feature type="binding site" evidence="6">
    <location>
        <position position="105"/>
    </location>
    <ligand>
        <name>ATP</name>
        <dbReference type="ChEBI" id="CHEBI:30616"/>
    </ligand>
</feature>
<evidence type="ECO:0000313" key="10">
    <source>
        <dbReference type="Proteomes" id="UP001497482"/>
    </source>
</evidence>
<accession>A0AAV2J725</accession>
<keyword evidence="3 6" id="KW-0547">Nucleotide-binding</keyword>
<sequence length="535" mass="58681">MELFQDLVKAKGCISSPFNSYEVQKILGSGSFGLVTLCRKNSSNQKVALKMVKNASGAAEDLVKAKGCISSPFNSYEVQKILGVGSFGLVTLCRKNGSDQKVALKMVKNAPGAAEAQCMEFLAMCGSASHHIVEMFGSFNFNGTLCLQFEALDISLGDFLKKSSSLPLHQIRPIITQMAEALMFLKRINVIHGDLKPDNVMMVDHVGKPLQVKIIDFGLARPVQLATPGSFFGTLYYSAPEMAIGAPMHHSLNMWSLGCIAAEMYLGRLLFSAADNSDLMNPHDSAVDMGLFVDLIQQLLDLDPDSRINPLEVLKHPFTNRTQVHKPCPHLESQSSSSPSLSETPPVSQTCGLKRKREEEEECPEKRRFKGEDFVIRYVKCPLLLQNLPVVQSVSALQWYPVIQSVSALQWYPVVQGVLALLIHSPQSTTRYLVRWTKASIPSPPSLPETPTVAKTCGKKRKREEGDEIPEKRFKVVSVISSEFRQRRSLGADGSMGRGEEESLIRDASGEGLFCSATLSTSGQCPKKEGARSGP</sequence>
<evidence type="ECO:0000259" key="8">
    <source>
        <dbReference type="PROSITE" id="PS50011"/>
    </source>
</evidence>
<dbReference type="GO" id="GO:0005737">
    <property type="term" value="C:cytoplasm"/>
    <property type="evidence" value="ECO:0007669"/>
    <property type="project" value="TreeGrafter"/>
</dbReference>
<evidence type="ECO:0000256" key="6">
    <source>
        <dbReference type="PROSITE-ProRule" id="PRU10141"/>
    </source>
</evidence>
<keyword evidence="2" id="KW-0808">Transferase</keyword>
<protein>
    <recommendedName>
        <fullName evidence="8">Protein kinase domain-containing protein</fullName>
    </recommendedName>
</protein>
<dbReference type="GO" id="GO:0005524">
    <property type="term" value="F:ATP binding"/>
    <property type="evidence" value="ECO:0007669"/>
    <property type="project" value="UniProtKB-UniRule"/>
</dbReference>
<evidence type="ECO:0000256" key="5">
    <source>
        <dbReference type="ARBA" id="ARBA00022840"/>
    </source>
</evidence>
<dbReference type="SUPFAM" id="SSF56112">
    <property type="entry name" value="Protein kinase-like (PK-like)"/>
    <property type="match status" value="2"/>
</dbReference>
<dbReference type="Proteomes" id="UP001497482">
    <property type="component" value="Chromosome 11"/>
</dbReference>
<organism evidence="9 10">
    <name type="scientific">Knipowitschia caucasica</name>
    <name type="common">Caucasian dwarf goby</name>
    <name type="synonym">Pomatoschistus caucasicus</name>
    <dbReference type="NCBI Taxonomy" id="637954"/>
    <lineage>
        <taxon>Eukaryota</taxon>
        <taxon>Metazoa</taxon>
        <taxon>Chordata</taxon>
        <taxon>Craniata</taxon>
        <taxon>Vertebrata</taxon>
        <taxon>Euteleostomi</taxon>
        <taxon>Actinopterygii</taxon>
        <taxon>Neopterygii</taxon>
        <taxon>Teleostei</taxon>
        <taxon>Neoteleostei</taxon>
        <taxon>Acanthomorphata</taxon>
        <taxon>Gobiaria</taxon>
        <taxon>Gobiiformes</taxon>
        <taxon>Gobioidei</taxon>
        <taxon>Gobiidae</taxon>
        <taxon>Gobiinae</taxon>
        <taxon>Knipowitschia</taxon>
    </lineage>
</organism>
<evidence type="ECO:0000256" key="3">
    <source>
        <dbReference type="ARBA" id="ARBA00022741"/>
    </source>
</evidence>
<feature type="compositionally biased region" description="Low complexity" evidence="7">
    <location>
        <begin position="330"/>
        <end position="348"/>
    </location>
</feature>
<proteinExistence type="predicted"/>
<dbReference type="PANTHER" id="PTHR24058">
    <property type="entry name" value="DUAL SPECIFICITY PROTEIN KINASE"/>
    <property type="match status" value="1"/>
</dbReference>
<dbReference type="GO" id="GO:0004674">
    <property type="term" value="F:protein serine/threonine kinase activity"/>
    <property type="evidence" value="ECO:0007669"/>
    <property type="project" value="UniProtKB-KW"/>
</dbReference>